<protein>
    <submittedName>
        <fullName evidence="1">Uncharacterized protein</fullName>
    </submittedName>
</protein>
<name>A0A5P9CJA0_9VIBR</name>
<reference evidence="1 2" key="1">
    <citation type="submission" date="2019-10" db="EMBL/GenBank/DDBJ databases">
        <title>Complete genome sequence of Vibrio sp. strain THAF100, isolated from non-filtered water from the water column of tank 6 of a marine aquarium containing stony-coral fragments. Water maintained at 26 degree C.</title>
        <authorList>
            <person name="Ruckert C."/>
            <person name="Franco A."/>
            <person name="Kalinowski J."/>
            <person name="Glaeser S."/>
        </authorList>
    </citation>
    <scope>NUCLEOTIDE SEQUENCE [LARGE SCALE GENOMIC DNA]</scope>
    <source>
        <strain evidence="1 2">THAF100</strain>
    </source>
</reference>
<dbReference type="AlphaFoldDB" id="A0A5P9CJA0"/>
<dbReference type="Proteomes" id="UP000326936">
    <property type="component" value="Chromosome"/>
</dbReference>
<proteinExistence type="predicted"/>
<organism evidence="1 2">
    <name type="scientific">Vibrio aquimaris</name>
    <dbReference type="NCBI Taxonomy" id="2587862"/>
    <lineage>
        <taxon>Bacteria</taxon>
        <taxon>Pseudomonadati</taxon>
        <taxon>Pseudomonadota</taxon>
        <taxon>Gammaproteobacteria</taxon>
        <taxon>Vibrionales</taxon>
        <taxon>Vibrionaceae</taxon>
        <taxon>Vibrio</taxon>
    </lineage>
</organism>
<gene>
    <name evidence="1" type="ORF">FIV01_07675</name>
</gene>
<evidence type="ECO:0000313" key="1">
    <source>
        <dbReference type="EMBL" id="QFT26305.1"/>
    </source>
</evidence>
<keyword evidence="2" id="KW-1185">Reference proteome</keyword>
<accession>A0A5P9CJA0</accession>
<dbReference type="KEGG" id="vaq:FIV01_07675"/>
<dbReference type="EMBL" id="CP045350">
    <property type="protein sequence ID" value="QFT26305.1"/>
    <property type="molecule type" value="Genomic_DNA"/>
</dbReference>
<evidence type="ECO:0000313" key="2">
    <source>
        <dbReference type="Proteomes" id="UP000326936"/>
    </source>
</evidence>
<sequence>MKCLLEKFIVKGDADLKFIGCKHNNYVYL</sequence>